<keyword evidence="1" id="KW-1133">Transmembrane helix</keyword>
<dbReference type="SUPFAM" id="SSF81665">
    <property type="entry name" value="Calcium ATPase, transmembrane domain M"/>
    <property type="match status" value="1"/>
</dbReference>
<comment type="caution">
    <text evidence="3">The sequence shown here is derived from an EMBL/GenBank/DDBJ whole genome shotgun (WGS) entry which is preliminary data.</text>
</comment>
<dbReference type="SMART" id="SM00831">
    <property type="entry name" value="Cation_ATPase_N"/>
    <property type="match status" value="1"/>
</dbReference>
<dbReference type="Pfam" id="PF00690">
    <property type="entry name" value="Cation_ATPase_N"/>
    <property type="match status" value="1"/>
</dbReference>
<keyword evidence="1" id="KW-0472">Membrane</keyword>
<keyword evidence="1" id="KW-0812">Transmembrane</keyword>
<feature type="non-terminal residue" evidence="3">
    <location>
        <position position="112"/>
    </location>
</feature>
<sequence length="112" mass="11676">MKEYLSSAADVISAQKTDAEVGLSDAEAASRLEAHGLNKLKEAPKESIIKRFFAQMADPMVIMLLVAAAISAAEGIYTGEGGVADVVIILFVVVINSVLGVVQEGKAEEALA</sequence>
<reference evidence="3" key="1">
    <citation type="submission" date="2020-04" db="EMBL/GenBank/DDBJ databases">
        <title>Deep metagenomics examines the oral microbiome during advanced dental caries in children, revealing novel taxa and co-occurrences with host molecules.</title>
        <authorList>
            <person name="Baker J.L."/>
            <person name="Morton J.T."/>
            <person name="Dinis M."/>
            <person name="Alvarez R."/>
            <person name="Tran N.C."/>
            <person name="Knight R."/>
            <person name="Edlund A."/>
        </authorList>
    </citation>
    <scope>NUCLEOTIDE SEQUENCE</scope>
    <source>
        <strain evidence="3">JCVI_22A_bin.2</strain>
    </source>
</reference>
<evidence type="ECO:0000259" key="2">
    <source>
        <dbReference type="SMART" id="SM00831"/>
    </source>
</evidence>
<dbReference type="InterPro" id="IPR004014">
    <property type="entry name" value="ATPase_P-typ_cation-transptr_N"/>
</dbReference>
<accession>A0A930VY71</accession>
<evidence type="ECO:0000313" key="3">
    <source>
        <dbReference type="EMBL" id="MBF4808736.1"/>
    </source>
</evidence>
<feature type="transmembrane region" description="Helical" evidence="1">
    <location>
        <begin position="60"/>
        <end position="77"/>
    </location>
</feature>
<dbReference type="AlphaFoldDB" id="A0A930VY71"/>
<dbReference type="Gene3D" id="1.20.1110.10">
    <property type="entry name" value="Calcium-transporting ATPase, transmembrane domain"/>
    <property type="match status" value="1"/>
</dbReference>
<evidence type="ECO:0000313" key="4">
    <source>
        <dbReference type="Proteomes" id="UP000772566"/>
    </source>
</evidence>
<feature type="domain" description="Cation-transporting P-type ATPase N-terminal" evidence="2">
    <location>
        <begin position="2"/>
        <end position="76"/>
    </location>
</feature>
<dbReference type="Proteomes" id="UP000772566">
    <property type="component" value="Unassembled WGS sequence"/>
</dbReference>
<gene>
    <name evidence="3" type="ORF">HXK23_00675</name>
</gene>
<name>A0A930VY71_9ACTN</name>
<protein>
    <submittedName>
        <fullName evidence="3">ATPase</fullName>
    </submittedName>
</protein>
<dbReference type="Gene3D" id="2.70.150.10">
    <property type="entry name" value="Calcium-transporting ATPase, cytoplasmic transduction domain A"/>
    <property type="match status" value="1"/>
</dbReference>
<organism evidence="3 4">
    <name type="scientific">Lancefieldella parvula</name>
    <dbReference type="NCBI Taxonomy" id="1382"/>
    <lineage>
        <taxon>Bacteria</taxon>
        <taxon>Bacillati</taxon>
        <taxon>Actinomycetota</taxon>
        <taxon>Coriobacteriia</taxon>
        <taxon>Coriobacteriales</taxon>
        <taxon>Atopobiaceae</taxon>
        <taxon>Lancefieldella</taxon>
    </lineage>
</organism>
<dbReference type="InterPro" id="IPR023298">
    <property type="entry name" value="ATPase_P-typ_TM_dom_sf"/>
</dbReference>
<proteinExistence type="predicted"/>
<dbReference type="PANTHER" id="PTHR42861">
    <property type="entry name" value="CALCIUM-TRANSPORTING ATPASE"/>
    <property type="match status" value="1"/>
</dbReference>
<evidence type="ECO:0000256" key="1">
    <source>
        <dbReference type="SAM" id="Phobius"/>
    </source>
</evidence>
<dbReference type="EMBL" id="JABZGT010000013">
    <property type="protein sequence ID" value="MBF4808736.1"/>
    <property type="molecule type" value="Genomic_DNA"/>
</dbReference>
<feature type="transmembrane region" description="Helical" evidence="1">
    <location>
        <begin position="83"/>
        <end position="102"/>
    </location>
</feature>